<sequence>MVMVQDHLRQHPSLVSPNGTIPLQLLLNYGGSQSKPSTVDRYIPNLIYIIYICGIPYALTKAEYADMIKNQLLDSVSPLVEEGGMVNLQFTPKPSKKETSGISNMPIHINRLEALSHSQLITFCKMFGVSDNKPKDRLVDELRTYLTSNPSAVTEDGVLIPGNVKSCNSNSSKKTLSKPMHFHSLSISHINDIQVICGSYGISTKIPKVQPLERFRTHLHKHPNIIRADGTVDLVALAHTKG</sequence>
<proteinExistence type="predicted"/>
<accession>A0ABQ8FDD7</accession>
<dbReference type="EMBL" id="JAFCIX010000242">
    <property type="protein sequence ID" value="KAH6596288.1"/>
    <property type="molecule type" value="Genomic_DNA"/>
</dbReference>
<name>A0ABQ8FDD7_9FUNG</name>
<comment type="caution">
    <text evidence="1">The sequence shown here is derived from an EMBL/GenBank/DDBJ whole genome shotgun (WGS) entry which is preliminary data.</text>
</comment>
<evidence type="ECO:0008006" key="3">
    <source>
        <dbReference type="Google" id="ProtNLM"/>
    </source>
</evidence>
<dbReference type="Proteomes" id="UP001648503">
    <property type="component" value="Unassembled WGS sequence"/>
</dbReference>
<evidence type="ECO:0000313" key="2">
    <source>
        <dbReference type="Proteomes" id="UP001648503"/>
    </source>
</evidence>
<evidence type="ECO:0000313" key="1">
    <source>
        <dbReference type="EMBL" id="KAH6596288.1"/>
    </source>
</evidence>
<organism evidence="1 2">
    <name type="scientific">Batrachochytrium salamandrivorans</name>
    <dbReference type="NCBI Taxonomy" id="1357716"/>
    <lineage>
        <taxon>Eukaryota</taxon>
        <taxon>Fungi</taxon>
        <taxon>Fungi incertae sedis</taxon>
        <taxon>Chytridiomycota</taxon>
        <taxon>Chytridiomycota incertae sedis</taxon>
        <taxon>Chytridiomycetes</taxon>
        <taxon>Rhizophydiales</taxon>
        <taxon>Rhizophydiales incertae sedis</taxon>
        <taxon>Batrachochytrium</taxon>
    </lineage>
</organism>
<keyword evidence="2" id="KW-1185">Reference proteome</keyword>
<gene>
    <name evidence="1" type="ORF">BASA50_005332</name>
</gene>
<protein>
    <recommendedName>
        <fullName evidence="3">SAP domain-containing protein</fullName>
    </recommendedName>
</protein>
<reference evidence="1 2" key="1">
    <citation type="submission" date="2021-02" db="EMBL/GenBank/DDBJ databases">
        <title>Variation within the Batrachochytrium salamandrivorans European outbreak.</title>
        <authorList>
            <person name="Kelly M."/>
            <person name="Pasmans F."/>
            <person name="Shea T.P."/>
            <person name="Munoz J.F."/>
            <person name="Carranza S."/>
            <person name="Cuomo C.A."/>
            <person name="Martel A."/>
        </authorList>
    </citation>
    <scope>NUCLEOTIDE SEQUENCE [LARGE SCALE GENOMIC DNA]</scope>
    <source>
        <strain evidence="1 2">AMFP18/2</strain>
    </source>
</reference>